<proteinExistence type="predicted"/>
<reference evidence="1" key="1">
    <citation type="submission" date="2006-01" db="EMBL/GenBank/DDBJ databases">
        <authorList>
            <person name="Lindblad-Toh K."/>
            <person name="Mauceli E."/>
            <person name="Grabherr M."/>
            <person name="Chang J.L."/>
            <person name="Lander E.S."/>
        </authorList>
    </citation>
    <scope>NUCLEOTIDE SEQUENCE [LARGE SCALE GENOMIC DNA]</scope>
</reference>
<evidence type="ECO:0000313" key="1">
    <source>
        <dbReference type="Ensembl" id="ENSGACP00000022770.1"/>
    </source>
</evidence>
<sequence length="92" mass="10619">MFFPYFTYLSFLYQFPEFIPEHCVVPKMTLFTKCNRPLSRSCAPVLTFICQLGTFFFSGLTFNATIRASDVQLNTERSPCCRCVCCFSLNPN</sequence>
<name>G3PYT0_GASAC</name>
<dbReference type="InParanoid" id="G3PYT0"/>
<dbReference type="Bgee" id="ENSGACG00000017242">
    <property type="expression patterns" value="Expressed in camera-type eye and 3 other cell types or tissues"/>
</dbReference>
<dbReference type="AlphaFoldDB" id="G3PYT0"/>
<protein>
    <submittedName>
        <fullName evidence="1">Uncharacterized protein</fullName>
    </submittedName>
</protein>
<organism evidence="1">
    <name type="scientific">Gasterosteus aculeatus</name>
    <name type="common">Three-spined stickleback</name>
    <dbReference type="NCBI Taxonomy" id="69293"/>
    <lineage>
        <taxon>Eukaryota</taxon>
        <taxon>Metazoa</taxon>
        <taxon>Chordata</taxon>
        <taxon>Craniata</taxon>
        <taxon>Vertebrata</taxon>
        <taxon>Euteleostomi</taxon>
        <taxon>Actinopterygii</taxon>
        <taxon>Neopterygii</taxon>
        <taxon>Teleostei</taxon>
        <taxon>Neoteleostei</taxon>
        <taxon>Acanthomorphata</taxon>
        <taxon>Eupercaria</taxon>
        <taxon>Perciformes</taxon>
        <taxon>Cottioidei</taxon>
        <taxon>Gasterosteales</taxon>
        <taxon>Gasterosteidae</taxon>
        <taxon>Gasterosteus</taxon>
    </lineage>
</organism>
<dbReference type="Ensembl" id="ENSGACT00000022813.1">
    <property type="protein sequence ID" value="ENSGACP00000022770.1"/>
    <property type="gene ID" value="ENSGACG00000017242.1"/>
</dbReference>
<accession>G3PYT0</accession>
<reference evidence="1" key="2">
    <citation type="submission" date="2024-04" db="UniProtKB">
        <authorList>
            <consortium name="Ensembl"/>
        </authorList>
    </citation>
    <scope>IDENTIFICATION</scope>
</reference>